<keyword evidence="4 6" id="KW-1133">Transmembrane helix</keyword>
<evidence type="ECO:0000256" key="4">
    <source>
        <dbReference type="ARBA" id="ARBA00022989"/>
    </source>
</evidence>
<dbReference type="AlphaFoldDB" id="A0A839UZU2"/>
<feature type="transmembrane region" description="Helical" evidence="6">
    <location>
        <begin position="338"/>
        <end position="357"/>
    </location>
</feature>
<feature type="transmembrane region" description="Helical" evidence="6">
    <location>
        <begin position="66"/>
        <end position="84"/>
    </location>
</feature>
<dbReference type="Proteomes" id="UP000557688">
    <property type="component" value="Unassembled WGS sequence"/>
</dbReference>
<evidence type="ECO:0000256" key="5">
    <source>
        <dbReference type="ARBA" id="ARBA00023136"/>
    </source>
</evidence>
<dbReference type="PANTHER" id="PTHR33529">
    <property type="entry name" value="SLR0882 PROTEIN-RELATED"/>
    <property type="match status" value="1"/>
</dbReference>
<dbReference type="GO" id="GO:0043190">
    <property type="term" value="C:ATP-binding cassette (ABC) transporter complex"/>
    <property type="evidence" value="ECO:0007669"/>
    <property type="project" value="TreeGrafter"/>
</dbReference>
<evidence type="ECO:0000256" key="1">
    <source>
        <dbReference type="ARBA" id="ARBA00004651"/>
    </source>
</evidence>
<organism evidence="7 8">
    <name type="scientific">Endobacter medicaginis</name>
    <dbReference type="NCBI Taxonomy" id="1181271"/>
    <lineage>
        <taxon>Bacteria</taxon>
        <taxon>Pseudomonadati</taxon>
        <taxon>Pseudomonadota</taxon>
        <taxon>Alphaproteobacteria</taxon>
        <taxon>Acetobacterales</taxon>
        <taxon>Acetobacteraceae</taxon>
        <taxon>Endobacter</taxon>
    </lineage>
</organism>
<evidence type="ECO:0000313" key="8">
    <source>
        <dbReference type="Proteomes" id="UP000557688"/>
    </source>
</evidence>
<dbReference type="GO" id="GO:0015920">
    <property type="term" value="P:lipopolysaccharide transport"/>
    <property type="evidence" value="ECO:0007669"/>
    <property type="project" value="TreeGrafter"/>
</dbReference>
<protein>
    <submittedName>
        <fullName evidence="7">Lipopolysaccharide export system permease protein</fullName>
    </submittedName>
</protein>
<feature type="transmembrane region" description="Helical" evidence="6">
    <location>
        <begin position="96"/>
        <end position="119"/>
    </location>
</feature>
<comment type="caution">
    <text evidence="7">The sequence shown here is derived from an EMBL/GenBank/DDBJ whole genome shotgun (WGS) entry which is preliminary data.</text>
</comment>
<proteinExistence type="predicted"/>
<evidence type="ECO:0000256" key="2">
    <source>
        <dbReference type="ARBA" id="ARBA00022475"/>
    </source>
</evidence>
<dbReference type="EMBL" id="JACHXV010000006">
    <property type="protein sequence ID" value="MBB3174135.1"/>
    <property type="molecule type" value="Genomic_DNA"/>
</dbReference>
<evidence type="ECO:0000313" key="7">
    <source>
        <dbReference type="EMBL" id="MBB3174135.1"/>
    </source>
</evidence>
<dbReference type="RefSeq" id="WP_183275140.1">
    <property type="nucleotide sequence ID" value="NZ_JACHXV010000006.1"/>
</dbReference>
<keyword evidence="8" id="KW-1185">Reference proteome</keyword>
<dbReference type="Pfam" id="PF03739">
    <property type="entry name" value="LptF_LptG"/>
    <property type="match status" value="1"/>
</dbReference>
<comment type="subcellular location">
    <subcellularLocation>
        <location evidence="1">Cell membrane</location>
        <topology evidence="1">Multi-pass membrane protein</topology>
    </subcellularLocation>
</comment>
<gene>
    <name evidence="7" type="ORF">FHR90_001971</name>
</gene>
<feature type="transmembrane region" description="Helical" evidence="6">
    <location>
        <begin position="307"/>
        <end position="326"/>
    </location>
</feature>
<sequence length="361" mass="37984">MRGGEVLRRYLSRMFLARVGGCLLGLAAIGQLLDLLDKTGELLTRGGIGAIGRYILMRMPATLAEMFALATLIGALVTFTRLARSLEMTVLAAAGLSLRAVGLALLPACALIAALQFVFVTELAPRSERAVADWWARTAPPGTAQDDPHTLWLRVGRDVAAIDRVGLDGRHVDGIEILRRAPSGELASRIEAASGDWNGRLWVLHDVRVAIAGVAASESPDQALATMDWPQGPAPKNLVSLARPVESLSLDRLIAVTVGAWVGARGPRYQATQIEALLASVFDPLVMVLIALPLAMVPPRAEQAAWALLRVLALGLGYLAAVGLLDALGNAGTLPGPVAAWAGLLIFGGYGLTRLLAADLG</sequence>
<reference evidence="7 8" key="1">
    <citation type="submission" date="2020-08" db="EMBL/GenBank/DDBJ databases">
        <title>Genomic Encyclopedia of Type Strains, Phase III (KMG-III): the genomes of soil and plant-associated and newly described type strains.</title>
        <authorList>
            <person name="Whitman W."/>
        </authorList>
    </citation>
    <scope>NUCLEOTIDE SEQUENCE [LARGE SCALE GENOMIC DNA]</scope>
    <source>
        <strain evidence="7 8">CECT 8088</strain>
    </source>
</reference>
<dbReference type="PANTHER" id="PTHR33529:SF2">
    <property type="entry name" value="LIPOPOLYSACCHARIDE EXPORT SYSTEM PERMEASE PROTEIN LPTG"/>
    <property type="match status" value="1"/>
</dbReference>
<keyword evidence="3 6" id="KW-0812">Transmembrane</keyword>
<keyword evidence="2" id="KW-1003">Cell membrane</keyword>
<evidence type="ECO:0000256" key="3">
    <source>
        <dbReference type="ARBA" id="ARBA00022692"/>
    </source>
</evidence>
<dbReference type="InterPro" id="IPR005495">
    <property type="entry name" value="LptG/LptF_permease"/>
</dbReference>
<name>A0A839UZU2_9PROT</name>
<accession>A0A839UZU2</accession>
<feature type="transmembrane region" description="Helical" evidence="6">
    <location>
        <begin position="276"/>
        <end position="295"/>
    </location>
</feature>
<keyword evidence="5 6" id="KW-0472">Membrane</keyword>
<evidence type="ECO:0000256" key="6">
    <source>
        <dbReference type="SAM" id="Phobius"/>
    </source>
</evidence>